<keyword evidence="4" id="KW-1185">Reference proteome</keyword>
<name>A0A1H9HYJ2_9GAMM</name>
<keyword evidence="1" id="KW-0812">Transmembrane</keyword>
<reference evidence="3 4" key="1">
    <citation type="submission" date="2016-10" db="EMBL/GenBank/DDBJ databases">
        <authorList>
            <person name="de Groot N.N."/>
        </authorList>
    </citation>
    <scope>NUCLEOTIDE SEQUENCE [LARGE SCALE GENOMIC DNA]</scope>
    <source>
        <strain evidence="3 4">DSM 25927</strain>
    </source>
</reference>
<accession>A0A1H9HYJ2</accession>
<evidence type="ECO:0000259" key="2">
    <source>
        <dbReference type="Pfam" id="PF07811"/>
    </source>
</evidence>
<dbReference type="Proteomes" id="UP000199233">
    <property type="component" value="Unassembled WGS sequence"/>
</dbReference>
<dbReference type="Pfam" id="PF07811">
    <property type="entry name" value="TadE"/>
    <property type="match status" value="1"/>
</dbReference>
<dbReference type="InterPro" id="IPR012495">
    <property type="entry name" value="TadE-like_dom"/>
</dbReference>
<dbReference type="AlphaFoldDB" id="A0A1H9HYJ2"/>
<feature type="domain" description="TadE-like" evidence="2">
    <location>
        <begin position="14"/>
        <end position="53"/>
    </location>
</feature>
<gene>
    <name evidence="3" type="ORF">SAMN04488038_10984</name>
</gene>
<dbReference type="STRING" id="489703.SAMN04488038_10984"/>
<sequence length="156" mass="16462">MNAGRSARQGGMELVETALVLPLFLFLMLGILDISRLFFTEITLQRAIREAGRFGVTGQQLQDPAHPGSMLSRLASIKQIVADSAIGVNVDTSTISISSVSGGGNSAGGPGDTFTITLNYEFLFATPLVGHYFNNGSHVFTASASFHNEPFPPGAS</sequence>
<keyword evidence="1" id="KW-0472">Membrane</keyword>
<proteinExistence type="predicted"/>
<dbReference type="OrthoDB" id="5397339at2"/>
<feature type="transmembrane region" description="Helical" evidence="1">
    <location>
        <begin position="20"/>
        <end position="39"/>
    </location>
</feature>
<organism evidence="3 4">
    <name type="scientific">Solimonas aquatica</name>
    <dbReference type="NCBI Taxonomy" id="489703"/>
    <lineage>
        <taxon>Bacteria</taxon>
        <taxon>Pseudomonadati</taxon>
        <taxon>Pseudomonadota</taxon>
        <taxon>Gammaproteobacteria</taxon>
        <taxon>Nevskiales</taxon>
        <taxon>Nevskiaceae</taxon>
        <taxon>Solimonas</taxon>
    </lineage>
</organism>
<evidence type="ECO:0000313" key="4">
    <source>
        <dbReference type="Proteomes" id="UP000199233"/>
    </source>
</evidence>
<keyword evidence="1" id="KW-1133">Transmembrane helix</keyword>
<protein>
    <submittedName>
        <fullName evidence="3">TadE-like protein</fullName>
    </submittedName>
</protein>
<dbReference type="EMBL" id="FOFS01000009">
    <property type="protein sequence ID" value="SEQ67242.1"/>
    <property type="molecule type" value="Genomic_DNA"/>
</dbReference>
<evidence type="ECO:0000256" key="1">
    <source>
        <dbReference type="SAM" id="Phobius"/>
    </source>
</evidence>
<dbReference type="RefSeq" id="WP_093286470.1">
    <property type="nucleotide sequence ID" value="NZ_FOFS01000009.1"/>
</dbReference>
<evidence type="ECO:0000313" key="3">
    <source>
        <dbReference type="EMBL" id="SEQ67242.1"/>
    </source>
</evidence>